<keyword evidence="4" id="KW-1185">Reference proteome</keyword>
<name>A0A7K1XYK6_9SPHI</name>
<sequence length="949" mass="106873">MKLATLDQAICRTPAFALDATLAEVWDELKEKIKASSPAFYEAVAHLSAGDLDSIDQKTRYSIWKYFNRSKYRGTPFGEFAATTIFPLTYDEQSPVVIARNMRRHRFTDWRQKEAVIPGVQALVKTAAAFHANTSVYYLEEEIRYIRFRDGNFELAAVQSFPQLKALMSFCSTRRLKEEIANELFAQFSLDTESVDNLLGISVEHQLLLTDRHPNITGPDFFNRVCPGTATSESSYLLSERAHISGSLRKQVLKDLPELLQFLNRVLPAPGNQDLDRFRTAFLKRFGQEEISLATAMDPETGIGYGNLEEQGSGDLVEAIKSGGGPEDDGENLFSHPYTAFTSFLVNGVVRGAPIKLELFEGDARTGPPEIPNSLSVIFHVWQGRPVIANAGGCSATALLGRFTLMGERFEDFGKSIAAAEARANPGIMFFDIAYQAEKEVDNVNRRKSLYGTELPVLSWSCLPEPLTFNEILVSIHGSSIILRSKRDGARLVPRIPSAYNYTRSDLAAFRFLCDLQYQQIRPDLGFNPQHFLPGLSYYPRVTFKETIVSPAKWLVPKELLEYGKNDRPEIKRSLLKDWLSREKIDFLFKAGDADHTLCFDPGSTCDLTAFLLFCRQHRSGDLLISEALVDEDESVRDEGGKPYFAQFIASYGHPGCVYRAVTGYGSPAIDPRKKQPEEMLIPGGDWLYFQLFCYPARTNSLLLGHVAKFIGEINKLIKEWFFVRYDDPAPHIRLRVHLKSPDDGFSVIAVLKDIIAKDLRSGIIRDFSIKPYIRELTRYGIARIGLAERFFWMDSKYALDLLSRAVSTEQLYATTLYTVRFFLSLCFASAAEQAEVVQAIAGSYANEMEMGPAIFKKLNQSFAQLYAGVHPGVVPQAARRAARQGPLLKRLMAACTDAEKVQLFTDLVHMHVNRLFSSDQRVHETIIYQYLLKLLRMPAARLKAITGY</sequence>
<reference evidence="3 4" key="1">
    <citation type="submission" date="2019-11" db="EMBL/GenBank/DDBJ databases">
        <title>Pedobacter sp. HMF7056 Genome sequencing and assembly.</title>
        <authorList>
            <person name="Kang H."/>
            <person name="Kim H."/>
            <person name="Joh K."/>
        </authorList>
    </citation>
    <scope>NUCLEOTIDE SEQUENCE [LARGE SCALE GENOMIC DNA]</scope>
    <source>
        <strain evidence="3 4">HMF7056</strain>
    </source>
</reference>
<feature type="domain" description="Thiopeptide-type bacteriocin biosynthesis" evidence="2">
    <location>
        <begin position="687"/>
        <end position="935"/>
    </location>
</feature>
<dbReference type="InterPro" id="IPR023809">
    <property type="entry name" value="Thiopep_bacteriocin_synth_dom"/>
</dbReference>
<proteinExistence type="predicted"/>
<dbReference type="Pfam" id="PF04738">
    <property type="entry name" value="Lant_dehydr_N"/>
    <property type="match status" value="2"/>
</dbReference>
<gene>
    <name evidence="3" type="ORF">GS398_12020</name>
</gene>
<dbReference type="InterPro" id="IPR006827">
    <property type="entry name" value="Lant_deHydtase_N"/>
</dbReference>
<dbReference type="NCBIfam" id="TIGR03891">
    <property type="entry name" value="thiopep_ocin"/>
    <property type="match status" value="1"/>
</dbReference>
<evidence type="ECO:0008006" key="5">
    <source>
        <dbReference type="Google" id="ProtNLM"/>
    </source>
</evidence>
<organism evidence="3 4">
    <name type="scientific">Hufsiella ginkgonis</name>
    <dbReference type="NCBI Taxonomy" id="2695274"/>
    <lineage>
        <taxon>Bacteria</taxon>
        <taxon>Pseudomonadati</taxon>
        <taxon>Bacteroidota</taxon>
        <taxon>Sphingobacteriia</taxon>
        <taxon>Sphingobacteriales</taxon>
        <taxon>Sphingobacteriaceae</taxon>
        <taxon>Hufsiella</taxon>
    </lineage>
</organism>
<dbReference type="EMBL" id="WVHS01000002">
    <property type="protein sequence ID" value="MXV16032.1"/>
    <property type="molecule type" value="Genomic_DNA"/>
</dbReference>
<dbReference type="Pfam" id="PF14028">
    <property type="entry name" value="Lant_dehydr_C"/>
    <property type="match status" value="1"/>
</dbReference>
<protein>
    <recommendedName>
        <fullName evidence="5">Lantibiotic dehydratase</fullName>
    </recommendedName>
</protein>
<evidence type="ECO:0000259" key="2">
    <source>
        <dbReference type="Pfam" id="PF14028"/>
    </source>
</evidence>
<accession>A0A7K1XYK6</accession>
<dbReference type="RefSeq" id="WP_160906989.1">
    <property type="nucleotide sequence ID" value="NZ_WVHS01000002.1"/>
</dbReference>
<feature type="domain" description="Lantibiotic dehydratase N-terminal" evidence="1">
    <location>
        <begin position="247"/>
        <end position="601"/>
    </location>
</feature>
<dbReference type="AlphaFoldDB" id="A0A7K1XYK6"/>
<comment type="caution">
    <text evidence="3">The sequence shown here is derived from an EMBL/GenBank/DDBJ whole genome shotgun (WGS) entry which is preliminary data.</text>
</comment>
<evidence type="ECO:0000259" key="1">
    <source>
        <dbReference type="Pfam" id="PF04738"/>
    </source>
</evidence>
<evidence type="ECO:0000313" key="4">
    <source>
        <dbReference type="Proteomes" id="UP000451233"/>
    </source>
</evidence>
<evidence type="ECO:0000313" key="3">
    <source>
        <dbReference type="EMBL" id="MXV16032.1"/>
    </source>
</evidence>
<dbReference type="Proteomes" id="UP000451233">
    <property type="component" value="Unassembled WGS sequence"/>
</dbReference>
<feature type="domain" description="Lantibiotic dehydratase N-terminal" evidence="1">
    <location>
        <begin position="28"/>
        <end position="226"/>
    </location>
</feature>